<feature type="region of interest" description="Disordered" evidence="1">
    <location>
        <begin position="365"/>
        <end position="389"/>
    </location>
</feature>
<feature type="compositionally biased region" description="Low complexity" evidence="1">
    <location>
        <begin position="339"/>
        <end position="352"/>
    </location>
</feature>
<feature type="region of interest" description="Disordered" evidence="1">
    <location>
        <begin position="411"/>
        <end position="444"/>
    </location>
</feature>
<feature type="compositionally biased region" description="Low complexity" evidence="1">
    <location>
        <begin position="99"/>
        <end position="109"/>
    </location>
</feature>
<name>A0A9P3PEX1_LYOSH</name>
<evidence type="ECO:0000256" key="1">
    <source>
        <dbReference type="SAM" id="MobiDB-lite"/>
    </source>
</evidence>
<feature type="compositionally biased region" description="Basic residues" evidence="1">
    <location>
        <begin position="318"/>
        <end position="327"/>
    </location>
</feature>
<dbReference type="OrthoDB" id="3249663at2759"/>
<keyword evidence="3" id="KW-1185">Reference proteome</keyword>
<protein>
    <submittedName>
        <fullName evidence="2">Uncharacterized protein</fullName>
    </submittedName>
</protein>
<sequence length="444" mass="47769">MTEYTTSSQAVREYMTSRERTAYWVQSHEETEFYSPSAPPSALDGWIPSSPVSEAESSHSVPPRMVLRWGNGVPDVPIPNSAEPHRSGRSRHRRGGSGSRSPTSTTTSTDFPHHHRTRSGSAPLAHSGLHHSNAYAEYAPPAPEEIRVLPSHGPPLPHPSSSSQPRSKSLPRSTEFSSQTRAPGRPGPMPRTRTPYPHGPSQGPTPPGPVAQPAPFAPQPWHPYAQGRPQHHTQKQPPAIIYAPSHTSSRPRYAPPAMYHHPPQMGPNGMIYSHSAPVHSSTHHGHGAGLPSTMVPPSHTLARLREEEHHAGTWSGRSNKRGGHHQTRSLSLVPPPLSPASSSSSLNSGESGSTYYVLPSAGQKVHVISPSPPRSIGTATSTTRSPISPLKKAPFLQRLFSFAGKFSVASSTKASSTAGGTTGRRLQRRHSTGGAGRRPEVNRH</sequence>
<proteinExistence type="predicted"/>
<feature type="compositionally biased region" description="Polar residues" evidence="1">
    <location>
        <begin position="377"/>
        <end position="386"/>
    </location>
</feature>
<organism evidence="2 3">
    <name type="scientific">Lyophyllum shimeji</name>
    <name type="common">Hon-shimeji</name>
    <name type="synonym">Tricholoma shimeji</name>
    <dbReference type="NCBI Taxonomy" id="47721"/>
    <lineage>
        <taxon>Eukaryota</taxon>
        <taxon>Fungi</taxon>
        <taxon>Dikarya</taxon>
        <taxon>Basidiomycota</taxon>
        <taxon>Agaricomycotina</taxon>
        <taxon>Agaricomycetes</taxon>
        <taxon>Agaricomycetidae</taxon>
        <taxon>Agaricales</taxon>
        <taxon>Tricholomatineae</taxon>
        <taxon>Lyophyllaceae</taxon>
        <taxon>Lyophyllum</taxon>
    </lineage>
</organism>
<comment type="caution">
    <text evidence="2">The sequence shown here is derived from an EMBL/GenBank/DDBJ whole genome shotgun (WGS) entry which is preliminary data.</text>
</comment>
<accession>A0A9P3PEX1</accession>
<feature type="region of interest" description="Disordered" evidence="1">
    <location>
        <begin position="242"/>
        <end position="261"/>
    </location>
</feature>
<feature type="compositionally biased region" description="Low complexity" evidence="1">
    <location>
        <begin position="48"/>
        <end position="63"/>
    </location>
</feature>
<dbReference type="AlphaFoldDB" id="A0A9P3PEX1"/>
<dbReference type="Proteomes" id="UP001063166">
    <property type="component" value="Unassembled WGS sequence"/>
</dbReference>
<evidence type="ECO:0000313" key="2">
    <source>
        <dbReference type="EMBL" id="GLB34596.1"/>
    </source>
</evidence>
<evidence type="ECO:0000313" key="3">
    <source>
        <dbReference type="Proteomes" id="UP001063166"/>
    </source>
</evidence>
<reference evidence="2" key="1">
    <citation type="submission" date="2022-07" db="EMBL/GenBank/DDBJ databases">
        <title>The genome of Lyophyllum shimeji provides insight into the initial evolution of ectomycorrhizal fungal genome.</title>
        <authorList>
            <person name="Kobayashi Y."/>
            <person name="Shibata T."/>
            <person name="Hirakawa H."/>
            <person name="Shigenobu S."/>
            <person name="Nishiyama T."/>
            <person name="Yamada A."/>
            <person name="Hasebe M."/>
            <person name="Kawaguchi M."/>
        </authorList>
    </citation>
    <scope>NUCLEOTIDE SEQUENCE</scope>
    <source>
        <strain evidence="2">AT787</strain>
    </source>
</reference>
<feature type="region of interest" description="Disordered" evidence="1">
    <location>
        <begin position="307"/>
        <end position="352"/>
    </location>
</feature>
<gene>
    <name evidence="2" type="ORF">LshimejAT787_0201610</name>
</gene>
<feature type="compositionally biased region" description="Low complexity" evidence="1">
    <location>
        <begin position="159"/>
        <end position="173"/>
    </location>
</feature>
<feature type="compositionally biased region" description="Pro residues" evidence="1">
    <location>
        <begin position="203"/>
        <end position="221"/>
    </location>
</feature>
<feature type="region of interest" description="Disordered" evidence="1">
    <location>
        <begin position="278"/>
        <end position="297"/>
    </location>
</feature>
<feature type="region of interest" description="Disordered" evidence="1">
    <location>
        <begin position="29"/>
        <end position="235"/>
    </location>
</feature>
<dbReference type="EMBL" id="BRPK01000002">
    <property type="protein sequence ID" value="GLB34596.1"/>
    <property type="molecule type" value="Genomic_DNA"/>
</dbReference>
<feature type="compositionally biased region" description="Low complexity" evidence="1">
    <location>
        <begin position="180"/>
        <end position="196"/>
    </location>
</feature>